<proteinExistence type="predicted"/>
<evidence type="ECO:0000313" key="2">
    <source>
        <dbReference type="Proteomes" id="UP000229433"/>
    </source>
</evidence>
<reference evidence="1 2" key="1">
    <citation type="submission" date="2017-08" db="EMBL/GenBank/DDBJ databases">
        <title>The whole genome shortgun sequences of strain Leeuwenhoekiella nanhaiensis G18 from the South China Sea.</title>
        <authorList>
            <person name="Liu Q."/>
        </authorList>
    </citation>
    <scope>NUCLEOTIDE SEQUENCE [LARGE SCALE GENOMIC DNA]</scope>
    <source>
        <strain evidence="1 2">G18</strain>
    </source>
</reference>
<organism evidence="1 2">
    <name type="scientific">Leeuwenhoekiella nanhaiensis</name>
    <dbReference type="NCBI Taxonomy" id="1655491"/>
    <lineage>
        <taxon>Bacteria</taxon>
        <taxon>Pseudomonadati</taxon>
        <taxon>Bacteroidota</taxon>
        <taxon>Flavobacteriia</taxon>
        <taxon>Flavobacteriales</taxon>
        <taxon>Flavobacteriaceae</taxon>
        <taxon>Leeuwenhoekiella</taxon>
    </lineage>
</organism>
<protein>
    <submittedName>
        <fullName evidence="1">Uncharacterized protein</fullName>
    </submittedName>
</protein>
<dbReference type="Proteomes" id="UP000229433">
    <property type="component" value="Unassembled WGS sequence"/>
</dbReference>
<accession>A0A2G1VLZ5</accession>
<sequence length="267" mass="31568">MAKPQFSETQFVMGFLSEYFNHYRSKYPKRKPPFFLPTTSLEPVFASDFIIRGLSSIEFFQFKRSEFMNARRGDVEIKSGLPKSFKPYYRFKVYNDGHIPQFNRLRAIAALDKRFKVYYCAPKFHSNTEFQTLFWNNKIIENSAIINCNQFNQQGFKPPYFDINDGRQHYIVYNSVSTTGYLCSKPKGFRLTKNIVFEKSEDANIVDNETYNIWLINTLYNFILENDDNVNNLELTKTANESLVSKLFYSADLLMQRYGILTQLKYY</sequence>
<evidence type="ECO:0000313" key="1">
    <source>
        <dbReference type="EMBL" id="PHQ27792.1"/>
    </source>
</evidence>
<gene>
    <name evidence="1" type="ORF">CJ305_18220</name>
</gene>
<comment type="caution">
    <text evidence="1">The sequence shown here is derived from an EMBL/GenBank/DDBJ whole genome shotgun (WGS) entry which is preliminary data.</text>
</comment>
<dbReference type="AlphaFoldDB" id="A0A2G1VLZ5"/>
<keyword evidence="2" id="KW-1185">Reference proteome</keyword>
<dbReference type="OrthoDB" id="6809238at2"/>
<dbReference type="RefSeq" id="WP_099647708.1">
    <property type="nucleotide sequence ID" value="NZ_KZ319309.1"/>
</dbReference>
<dbReference type="EMBL" id="NQXA01000030">
    <property type="protein sequence ID" value="PHQ27792.1"/>
    <property type="molecule type" value="Genomic_DNA"/>
</dbReference>
<name>A0A2G1VLZ5_9FLAO</name>